<keyword evidence="2" id="KW-1185">Reference proteome</keyword>
<evidence type="ECO:0008006" key="3">
    <source>
        <dbReference type="Google" id="ProtNLM"/>
    </source>
</evidence>
<reference evidence="2" key="1">
    <citation type="submission" date="2016-10" db="EMBL/GenBank/DDBJ databases">
        <authorList>
            <person name="Varghese N."/>
            <person name="Submissions S."/>
        </authorList>
    </citation>
    <scope>NUCLEOTIDE SEQUENCE [LARGE SCALE GENOMIC DNA]</scope>
    <source>
        <strain evidence="2">CGMCC 1.4250</strain>
    </source>
</reference>
<name>A0A1I4M6A4_9BACI</name>
<dbReference type="InterPro" id="IPR036388">
    <property type="entry name" value="WH-like_DNA-bd_sf"/>
</dbReference>
<dbReference type="EMBL" id="FOTR01000006">
    <property type="protein sequence ID" value="SFL98802.1"/>
    <property type="molecule type" value="Genomic_DNA"/>
</dbReference>
<dbReference type="InterPro" id="IPR010921">
    <property type="entry name" value="Trp_repressor/repl_initiator"/>
</dbReference>
<gene>
    <name evidence="1" type="ORF">SAMN04487943_10651</name>
</gene>
<dbReference type="SUPFAM" id="SSF48295">
    <property type="entry name" value="TrpR-like"/>
    <property type="match status" value="1"/>
</dbReference>
<evidence type="ECO:0000313" key="1">
    <source>
        <dbReference type="EMBL" id="SFL98802.1"/>
    </source>
</evidence>
<organism evidence="1 2">
    <name type="scientific">Gracilibacillus orientalis</name>
    <dbReference type="NCBI Taxonomy" id="334253"/>
    <lineage>
        <taxon>Bacteria</taxon>
        <taxon>Bacillati</taxon>
        <taxon>Bacillota</taxon>
        <taxon>Bacilli</taxon>
        <taxon>Bacillales</taxon>
        <taxon>Bacillaceae</taxon>
        <taxon>Gracilibacillus</taxon>
    </lineage>
</organism>
<dbReference type="Proteomes" id="UP000198565">
    <property type="component" value="Unassembled WGS sequence"/>
</dbReference>
<sequence length="57" mass="6975">MPRKNYTIEFKQMVLDAYKHKSFSLRGIYQKYVYHTTLIDWKKSVVKYGWKVLKKTS</sequence>
<dbReference type="Gene3D" id="1.10.10.10">
    <property type="entry name" value="Winged helix-like DNA-binding domain superfamily/Winged helix DNA-binding domain"/>
    <property type="match status" value="1"/>
</dbReference>
<dbReference type="AlphaFoldDB" id="A0A1I4M6A4"/>
<accession>A0A1I4M6A4</accession>
<dbReference type="GO" id="GO:0043565">
    <property type="term" value="F:sequence-specific DNA binding"/>
    <property type="evidence" value="ECO:0007669"/>
    <property type="project" value="InterPro"/>
</dbReference>
<protein>
    <recommendedName>
        <fullName evidence="3">Transposase</fullName>
    </recommendedName>
</protein>
<dbReference type="RefSeq" id="WP_175495417.1">
    <property type="nucleotide sequence ID" value="NZ_FOTR01000006.1"/>
</dbReference>
<proteinExistence type="predicted"/>
<evidence type="ECO:0000313" key="2">
    <source>
        <dbReference type="Proteomes" id="UP000198565"/>
    </source>
</evidence>